<organism evidence="3 4">
    <name type="scientific">Maudiozyma humilis</name>
    <name type="common">Sour dough yeast</name>
    <name type="synonym">Kazachstania humilis</name>
    <dbReference type="NCBI Taxonomy" id="51915"/>
    <lineage>
        <taxon>Eukaryota</taxon>
        <taxon>Fungi</taxon>
        <taxon>Dikarya</taxon>
        <taxon>Ascomycota</taxon>
        <taxon>Saccharomycotina</taxon>
        <taxon>Saccharomycetes</taxon>
        <taxon>Saccharomycetales</taxon>
        <taxon>Saccharomycetaceae</taxon>
        <taxon>Maudiozyma</taxon>
    </lineage>
</organism>
<feature type="region of interest" description="Disordered" evidence="2">
    <location>
        <begin position="622"/>
        <end position="642"/>
    </location>
</feature>
<evidence type="ECO:0000313" key="3">
    <source>
        <dbReference type="EMBL" id="GMM56645.1"/>
    </source>
</evidence>
<dbReference type="Pfam" id="PF13174">
    <property type="entry name" value="TPR_6"/>
    <property type="match status" value="1"/>
</dbReference>
<dbReference type="PANTHER" id="PTHR23082:SF0">
    <property type="entry name" value="GENERAL TRANSCRIPTION FACTOR 3C POLYPEPTIDE 3"/>
    <property type="match status" value="1"/>
</dbReference>
<dbReference type="SUPFAM" id="SSF48452">
    <property type="entry name" value="TPR-like"/>
    <property type="match status" value="2"/>
</dbReference>
<dbReference type="AlphaFoldDB" id="A0AAV5RZ08"/>
<dbReference type="GO" id="GO:0000127">
    <property type="term" value="C:transcription factor TFIIIC complex"/>
    <property type="evidence" value="ECO:0007669"/>
    <property type="project" value="TreeGrafter"/>
</dbReference>
<accession>A0AAV5RZ08</accession>
<feature type="compositionally biased region" description="Acidic residues" evidence="2">
    <location>
        <begin position="75"/>
        <end position="90"/>
    </location>
</feature>
<reference evidence="3 4" key="1">
    <citation type="journal article" date="2023" name="Elife">
        <title>Identification of key yeast species and microbe-microbe interactions impacting larval growth of Drosophila in the wild.</title>
        <authorList>
            <person name="Mure A."/>
            <person name="Sugiura Y."/>
            <person name="Maeda R."/>
            <person name="Honda K."/>
            <person name="Sakurai N."/>
            <person name="Takahashi Y."/>
            <person name="Watada M."/>
            <person name="Katoh T."/>
            <person name="Gotoh A."/>
            <person name="Gotoh Y."/>
            <person name="Taniguchi I."/>
            <person name="Nakamura K."/>
            <person name="Hayashi T."/>
            <person name="Katayama T."/>
            <person name="Uemura T."/>
            <person name="Hattori Y."/>
        </authorList>
    </citation>
    <scope>NUCLEOTIDE SEQUENCE [LARGE SCALE GENOMIC DNA]</scope>
    <source>
        <strain evidence="3 4">KH-74</strain>
    </source>
</reference>
<dbReference type="SMART" id="SM00028">
    <property type="entry name" value="TPR"/>
    <property type="match status" value="9"/>
</dbReference>
<sequence length="1076" mass="125137">MSRRRSSRNPDALVRDDGPPSGEEEQRNTLFTPESDSDSDNDDQLYGNLDDLRKMISQSDDESASGLGVLSDFQASEDDNISNESGEESDNSQGHDSLLDEFSDYEMSEEDDEQNFMDAIREANNFKVKRRKKKNGKMTRHKRDRVVDPEVADLLSRANEAFVRNDLQVAEGLYNEIIKKDPRNFAAYETLGDIYQLQGRLNDCCNSWFLAAHINSSDWEFWKIVAVLSADLEHYRQAIYCFSRVININHEEWESLYRRALLYKKIGQLGKALEGFQKLFNHNPFDANFLRELAILYVDYDKIEEAIKLYKNVYDTNIHRRWAIENALENAMDSSSSSSESSDESDGEENGASKKKKKSKNSDEDVEDEQLPEEHLEEMQLYPDINWKKINKKYRCIPFDWSSLNIVTELYLKLPIGSAAGLKVIKAYARWIQHRENQTFWNDVSDDSEFDLRRTKNSRFEALPPSEKSKSYTMPIDIRVRLGLIRLANDNFPEAMNHFQSLYDENFEDVSDLHFEVALALTKAEKFQEAIDFFLPLLSFEDFHNVELFSALGKCYKETENYEEALKYYESAVELAPDILENKLDLAEVHYHLGNQEDFKSILADVSAIRKKQEAALYGSLEGVQSPKKKGNHSEKDKSSKPLLEDSMFRQYHGKRKKTPQDLERERIDRERKITTKVVDKFNSLKNYEEAIQSGEERLVRPWIDTVSDLVDVFSSIKNFFVRNRSKKFVGIIRRTKKFNTVLDYQLERLSKLSEGDNLSDGLPLMEERVTLTSTTELRGLTYDQWFELFMNLALTLTKYQSVEDGLSIIETAQEVNVFVQNPQRAKMMKFVKLAIVLEIENEEELSENLRGLLNQFQFNRKVLEVFMLSLSHGQMSSEILSTTVQQKFFLRQIKAFDSCRFDTHVNGQASITNKVVVNPEKLASPYLYYIYAVLLYSSRGFLSALQYLSWLEKDTPDDPMVNLLMGLCHTHRSMQRLTANRHFQFLHGLRYLYRYYDIRSTMYTELEKQEADYNVGRAFHLMGLTSIAITYYNRVLENYKDEELKKHAAYNCVVIYQGSGNIKLANHIMEQYLSI</sequence>
<feature type="compositionally biased region" description="Basic and acidic residues" evidence="2">
    <location>
        <begin position="632"/>
        <end position="642"/>
    </location>
</feature>
<protein>
    <submittedName>
        <fullName evidence="3">Transcription factor TFIIIC subunit</fullName>
    </submittedName>
</protein>
<feature type="region of interest" description="Disordered" evidence="2">
    <location>
        <begin position="333"/>
        <end position="375"/>
    </location>
</feature>
<dbReference type="InterPro" id="IPR019734">
    <property type="entry name" value="TPR_rpt"/>
</dbReference>
<dbReference type="PROSITE" id="PS50005">
    <property type="entry name" value="TPR"/>
    <property type="match status" value="2"/>
</dbReference>
<dbReference type="Proteomes" id="UP001377567">
    <property type="component" value="Unassembled WGS sequence"/>
</dbReference>
<dbReference type="InterPro" id="IPR011990">
    <property type="entry name" value="TPR-like_helical_dom_sf"/>
</dbReference>
<feature type="repeat" description="TPR" evidence="1">
    <location>
        <begin position="253"/>
        <end position="286"/>
    </location>
</feature>
<gene>
    <name evidence="3" type="ORF">DAKH74_032610</name>
</gene>
<dbReference type="Pfam" id="PF00515">
    <property type="entry name" value="TPR_1"/>
    <property type="match status" value="1"/>
</dbReference>
<dbReference type="Pfam" id="PF13432">
    <property type="entry name" value="TPR_16"/>
    <property type="match status" value="1"/>
</dbReference>
<dbReference type="PANTHER" id="PTHR23082">
    <property type="entry name" value="TRANSCRIPTION INITIATION FACTOR IIIC TFIIIC , POLYPEPTIDE 3-RELATED"/>
    <property type="match status" value="1"/>
</dbReference>
<evidence type="ECO:0000313" key="4">
    <source>
        <dbReference type="Proteomes" id="UP001377567"/>
    </source>
</evidence>
<dbReference type="GO" id="GO:0006383">
    <property type="term" value="P:transcription by RNA polymerase III"/>
    <property type="evidence" value="ECO:0007669"/>
    <property type="project" value="InterPro"/>
</dbReference>
<dbReference type="InterPro" id="IPR039340">
    <property type="entry name" value="Tfc4/TFIIIC-102/Sfc4"/>
</dbReference>
<dbReference type="PROSITE" id="PS50293">
    <property type="entry name" value="TPR_REGION"/>
    <property type="match status" value="1"/>
</dbReference>
<feature type="region of interest" description="Disordered" evidence="2">
    <location>
        <begin position="1"/>
        <end position="98"/>
    </location>
</feature>
<name>A0AAV5RZ08_MAUHU</name>
<feature type="repeat" description="TPR" evidence="1">
    <location>
        <begin position="546"/>
        <end position="579"/>
    </location>
</feature>
<keyword evidence="4" id="KW-1185">Reference proteome</keyword>
<proteinExistence type="predicted"/>
<keyword evidence="1" id="KW-0802">TPR repeat</keyword>
<evidence type="ECO:0000256" key="1">
    <source>
        <dbReference type="PROSITE-ProRule" id="PRU00339"/>
    </source>
</evidence>
<comment type="caution">
    <text evidence="3">The sequence shown here is derived from an EMBL/GenBank/DDBJ whole genome shotgun (WGS) entry which is preliminary data.</text>
</comment>
<dbReference type="Gene3D" id="1.25.40.10">
    <property type="entry name" value="Tetratricopeptide repeat domain"/>
    <property type="match status" value="3"/>
</dbReference>
<evidence type="ECO:0000256" key="2">
    <source>
        <dbReference type="SAM" id="MobiDB-lite"/>
    </source>
</evidence>
<dbReference type="EMBL" id="BTGD01000010">
    <property type="protein sequence ID" value="GMM56645.1"/>
    <property type="molecule type" value="Genomic_DNA"/>
</dbReference>